<dbReference type="RefSeq" id="WP_313899610.1">
    <property type="nucleotide sequence ID" value="NZ_JACHEB010000008.1"/>
</dbReference>
<dbReference type="EMBL" id="JACHEB010000008">
    <property type="protein sequence ID" value="MBB5329966.1"/>
    <property type="molecule type" value="Genomic_DNA"/>
</dbReference>
<dbReference type="GO" id="GO:0005507">
    <property type="term" value="F:copper ion binding"/>
    <property type="evidence" value="ECO:0007669"/>
    <property type="project" value="InterPro"/>
</dbReference>
<dbReference type="InterPro" id="IPR033138">
    <property type="entry name" value="Cu_oxidase_CS"/>
</dbReference>
<evidence type="ECO:0000313" key="6">
    <source>
        <dbReference type="Proteomes" id="UP000535182"/>
    </source>
</evidence>
<dbReference type="Pfam" id="PF07731">
    <property type="entry name" value="Cu-oxidase_2"/>
    <property type="match status" value="1"/>
</dbReference>
<sequence length="397" mass="44847">MLRRQYREIPFVWALIFISAVSLAQESLQMPSHAQKHVTVPSPPIENKHDALTAEKERPGIVRTYYIAADEVDWDYTPRGRNLAGLPHAESAEDESGGAPRHRVFHKAVYHEYVDGSFSTVKIRPQQWEHLGILGPLIRAEVGDSIRVVFKNNTHLSVTLHPHGLEYKKDAEGAMYTDGTSGPVKADDKVVPGGTYTYLWTVPERSGPAAMDESSVLWMYHSHFVESTDINTGLIGPIIITRRGMARPDGSPKDVDREFITDFALFDETDSWFFEGNAGKQIRALRSKTLNPALREQNTLYSINGFIEANIPLMTMRKGEHVRWYLLSNSNEDDIHMAHWHGNTVVWNKMRMDSLSLGPMAMVTADMVPDSEGIWLFHCHVNDHFVNGMVGLYQVLP</sequence>
<protein>
    <recommendedName>
        <fullName evidence="7">Copper oxidase</fullName>
    </recommendedName>
</protein>
<evidence type="ECO:0000259" key="4">
    <source>
        <dbReference type="Pfam" id="PF07732"/>
    </source>
</evidence>
<dbReference type="InterPro" id="IPR008972">
    <property type="entry name" value="Cupredoxin"/>
</dbReference>
<name>A0A9X0QGH2_9BACT</name>
<dbReference type="Pfam" id="PF07732">
    <property type="entry name" value="Cu-oxidase_3"/>
    <property type="match status" value="1"/>
</dbReference>
<dbReference type="SUPFAM" id="SSF49503">
    <property type="entry name" value="Cupredoxins"/>
    <property type="match status" value="2"/>
</dbReference>
<proteinExistence type="predicted"/>
<dbReference type="InterPro" id="IPR011706">
    <property type="entry name" value="Cu-oxidase_C"/>
</dbReference>
<keyword evidence="2" id="KW-0560">Oxidoreductase</keyword>
<evidence type="ECO:0008006" key="7">
    <source>
        <dbReference type="Google" id="ProtNLM"/>
    </source>
</evidence>
<feature type="domain" description="Plastocyanin-like" evidence="3">
    <location>
        <begin position="307"/>
        <end position="395"/>
    </location>
</feature>
<dbReference type="AlphaFoldDB" id="A0A9X0QGH2"/>
<evidence type="ECO:0000313" key="5">
    <source>
        <dbReference type="EMBL" id="MBB5329966.1"/>
    </source>
</evidence>
<evidence type="ECO:0000256" key="2">
    <source>
        <dbReference type="ARBA" id="ARBA00023002"/>
    </source>
</evidence>
<feature type="domain" description="Plastocyanin-like" evidence="4">
    <location>
        <begin position="133"/>
        <end position="243"/>
    </location>
</feature>
<dbReference type="PANTHER" id="PTHR11709:SF486">
    <property type="entry name" value="MULTICOPPER OXIDASE"/>
    <property type="match status" value="1"/>
</dbReference>
<reference evidence="5 6" key="1">
    <citation type="submission" date="2020-08" db="EMBL/GenBank/DDBJ databases">
        <title>Genomic Encyclopedia of Type Strains, Phase IV (KMG-V): Genome sequencing to study the core and pangenomes of soil and plant-associated prokaryotes.</title>
        <authorList>
            <person name="Whitman W."/>
        </authorList>
    </citation>
    <scope>NUCLEOTIDE SEQUENCE [LARGE SCALE GENOMIC DNA]</scope>
    <source>
        <strain evidence="5 6">X5P2</strain>
    </source>
</reference>
<dbReference type="PANTHER" id="PTHR11709">
    <property type="entry name" value="MULTI-COPPER OXIDASE"/>
    <property type="match status" value="1"/>
</dbReference>
<dbReference type="GO" id="GO:0016491">
    <property type="term" value="F:oxidoreductase activity"/>
    <property type="evidence" value="ECO:0007669"/>
    <property type="project" value="UniProtKB-KW"/>
</dbReference>
<dbReference type="InterPro" id="IPR002355">
    <property type="entry name" value="Cu_oxidase_Cu_BS"/>
</dbReference>
<keyword evidence="6" id="KW-1185">Reference proteome</keyword>
<dbReference type="Gene3D" id="2.60.40.420">
    <property type="entry name" value="Cupredoxins - blue copper proteins"/>
    <property type="match status" value="1"/>
</dbReference>
<dbReference type="PROSITE" id="PS00079">
    <property type="entry name" value="MULTICOPPER_OXIDASE1"/>
    <property type="match status" value="1"/>
</dbReference>
<keyword evidence="1" id="KW-0479">Metal-binding</keyword>
<comment type="caution">
    <text evidence="5">The sequence shown here is derived from an EMBL/GenBank/DDBJ whole genome shotgun (WGS) entry which is preliminary data.</text>
</comment>
<evidence type="ECO:0000256" key="1">
    <source>
        <dbReference type="ARBA" id="ARBA00022723"/>
    </source>
</evidence>
<dbReference type="PROSITE" id="PS00080">
    <property type="entry name" value="MULTICOPPER_OXIDASE2"/>
    <property type="match status" value="1"/>
</dbReference>
<gene>
    <name evidence="5" type="ORF">HDF14_003595</name>
</gene>
<dbReference type="InterPro" id="IPR045087">
    <property type="entry name" value="Cu-oxidase_fam"/>
</dbReference>
<accession>A0A9X0QGH2</accession>
<organism evidence="5 6">
    <name type="scientific">Tunturiibacter gelidiferens</name>
    <dbReference type="NCBI Taxonomy" id="3069689"/>
    <lineage>
        <taxon>Bacteria</taxon>
        <taxon>Pseudomonadati</taxon>
        <taxon>Acidobacteriota</taxon>
        <taxon>Terriglobia</taxon>
        <taxon>Terriglobales</taxon>
        <taxon>Acidobacteriaceae</taxon>
        <taxon>Tunturiibacter</taxon>
    </lineage>
</organism>
<dbReference type="Proteomes" id="UP000535182">
    <property type="component" value="Unassembled WGS sequence"/>
</dbReference>
<evidence type="ECO:0000259" key="3">
    <source>
        <dbReference type="Pfam" id="PF07731"/>
    </source>
</evidence>
<dbReference type="InterPro" id="IPR011707">
    <property type="entry name" value="Cu-oxidase-like_N"/>
</dbReference>